<dbReference type="PRINTS" id="PR00081">
    <property type="entry name" value="GDHRDH"/>
</dbReference>
<name>A0A9Q9AIA9_9PEZI</name>
<dbReference type="GO" id="GO:0016491">
    <property type="term" value="F:oxidoreductase activity"/>
    <property type="evidence" value="ECO:0007669"/>
    <property type="project" value="UniProtKB-KW"/>
</dbReference>
<accession>A0A9Q9AIA9</accession>
<dbReference type="OrthoDB" id="542013at2759"/>
<proteinExistence type="predicted"/>
<dbReference type="Proteomes" id="UP001056384">
    <property type="component" value="Chromosome 1"/>
</dbReference>
<dbReference type="EMBL" id="CP099418">
    <property type="protein sequence ID" value="USW48294.1"/>
    <property type="molecule type" value="Genomic_DNA"/>
</dbReference>
<dbReference type="Pfam" id="PF00106">
    <property type="entry name" value="adh_short"/>
    <property type="match status" value="1"/>
</dbReference>
<evidence type="ECO:0000313" key="2">
    <source>
        <dbReference type="EMBL" id="USW48294.1"/>
    </source>
</evidence>
<keyword evidence="1" id="KW-0560">Oxidoreductase</keyword>
<keyword evidence="3" id="KW-1185">Reference proteome</keyword>
<dbReference type="Gene3D" id="3.40.50.720">
    <property type="entry name" value="NAD(P)-binding Rossmann-like Domain"/>
    <property type="match status" value="1"/>
</dbReference>
<protein>
    <submittedName>
        <fullName evidence="2">Short-chain dehydrogenase/reductase SDR, NAD(P)-binding domain superfamily</fullName>
    </submittedName>
</protein>
<dbReference type="InterPro" id="IPR002347">
    <property type="entry name" value="SDR_fam"/>
</dbReference>
<sequence length="324" mass="35870">MSFLPKFLYSQFLVTPRKPTQDCTGRTVIITGANVGLGKEAARHFVQLNVKKLIIACRSVEKGEAAKQDIEASTGRKGVIEVWQLDLSSYESVKDFAKRAQGLERIDTLLENAGVATGVFQEIGDNEQTITVNVVSTFLLALLMLPKLQETSIKFNIKPTLTIVSSEVHFFTSFPEKSSSNIFSTLNSKETANMSDRYNVSKLLEVLACREIARLHPGSLKSVTLNFVNPGWCHSELMREVTNPIVKLLKLIMCRTTEVGSRTLVDAGLKGEESHGQYLSDCQITKCAPLVEGPEGPELQKRVWRELSEKLEAIEPGVTKNLNA</sequence>
<dbReference type="SUPFAM" id="SSF51735">
    <property type="entry name" value="NAD(P)-binding Rossmann-fold domains"/>
    <property type="match status" value="1"/>
</dbReference>
<reference evidence="2" key="1">
    <citation type="submission" date="2022-06" db="EMBL/GenBank/DDBJ databases">
        <title>Complete genome sequences of two strains of the flax pathogen Septoria linicola.</title>
        <authorList>
            <person name="Lapalu N."/>
            <person name="Simon A."/>
            <person name="Demenou B."/>
            <person name="Paumier D."/>
            <person name="Guillot M.-P."/>
            <person name="Gout L."/>
            <person name="Valade R."/>
        </authorList>
    </citation>
    <scope>NUCLEOTIDE SEQUENCE</scope>
    <source>
        <strain evidence="2">SE15195</strain>
    </source>
</reference>
<organism evidence="2 3">
    <name type="scientific">Septoria linicola</name>
    <dbReference type="NCBI Taxonomy" id="215465"/>
    <lineage>
        <taxon>Eukaryota</taxon>
        <taxon>Fungi</taxon>
        <taxon>Dikarya</taxon>
        <taxon>Ascomycota</taxon>
        <taxon>Pezizomycotina</taxon>
        <taxon>Dothideomycetes</taxon>
        <taxon>Dothideomycetidae</taxon>
        <taxon>Mycosphaerellales</taxon>
        <taxon>Mycosphaerellaceae</taxon>
        <taxon>Septoria</taxon>
    </lineage>
</organism>
<evidence type="ECO:0000256" key="1">
    <source>
        <dbReference type="ARBA" id="ARBA00023002"/>
    </source>
</evidence>
<gene>
    <name evidence="2" type="ORF">Slin15195_G016130</name>
</gene>
<evidence type="ECO:0000313" key="3">
    <source>
        <dbReference type="Proteomes" id="UP001056384"/>
    </source>
</evidence>
<dbReference type="AlphaFoldDB" id="A0A9Q9AIA9"/>
<dbReference type="PANTHER" id="PTHR43157:SF31">
    <property type="entry name" value="PHOSPHATIDYLINOSITOL-GLYCAN BIOSYNTHESIS CLASS F PROTEIN"/>
    <property type="match status" value="1"/>
</dbReference>
<dbReference type="InterPro" id="IPR036291">
    <property type="entry name" value="NAD(P)-bd_dom_sf"/>
</dbReference>
<dbReference type="PANTHER" id="PTHR43157">
    <property type="entry name" value="PHOSPHATIDYLINOSITOL-GLYCAN BIOSYNTHESIS CLASS F PROTEIN-RELATED"/>
    <property type="match status" value="1"/>
</dbReference>